<protein>
    <submittedName>
        <fullName evidence="2">Uncharacterized protein</fullName>
    </submittedName>
</protein>
<dbReference type="EMBL" id="SRLO01000299">
    <property type="protein sequence ID" value="TNN62179.1"/>
    <property type="molecule type" value="Genomic_DNA"/>
</dbReference>
<name>A0A4Z2H8N2_9TELE</name>
<accession>A0A4Z2H8N2</accession>
<organism evidence="2 3">
    <name type="scientific">Liparis tanakae</name>
    <name type="common">Tanaka's snailfish</name>
    <dbReference type="NCBI Taxonomy" id="230148"/>
    <lineage>
        <taxon>Eukaryota</taxon>
        <taxon>Metazoa</taxon>
        <taxon>Chordata</taxon>
        <taxon>Craniata</taxon>
        <taxon>Vertebrata</taxon>
        <taxon>Euteleostomi</taxon>
        <taxon>Actinopterygii</taxon>
        <taxon>Neopterygii</taxon>
        <taxon>Teleostei</taxon>
        <taxon>Neoteleostei</taxon>
        <taxon>Acanthomorphata</taxon>
        <taxon>Eupercaria</taxon>
        <taxon>Perciformes</taxon>
        <taxon>Cottioidei</taxon>
        <taxon>Cottales</taxon>
        <taxon>Liparidae</taxon>
        <taxon>Liparis</taxon>
    </lineage>
</organism>
<comment type="caution">
    <text evidence="2">The sequence shown here is derived from an EMBL/GenBank/DDBJ whole genome shotgun (WGS) entry which is preliminary data.</text>
</comment>
<gene>
    <name evidence="2" type="ORF">EYF80_027559</name>
</gene>
<reference evidence="2 3" key="1">
    <citation type="submission" date="2019-03" db="EMBL/GenBank/DDBJ databases">
        <title>First draft genome of Liparis tanakae, snailfish: a comprehensive survey of snailfish specific genes.</title>
        <authorList>
            <person name="Kim W."/>
            <person name="Song I."/>
            <person name="Jeong J.-H."/>
            <person name="Kim D."/>
            <person name="Kim S."/>
            <person name="Ryu S."/>
            <person name="Song J.Y."/>
            <person name="Lee S.K."/>
        </authorList>
    </citation>
    <scope>NUCLEOTIDE SEQUENCE [LARGE SCALE GENOMIC DNA]</scope>
    <source>
        <tissue evidence="2">Muscle</tissue>
    </source>
</reference>
<proteinExistence type="predicted"/>
<keyword evidence="3" id="KW-1185">Reference proteome</keyword>
<feature type="region of interest" description="Disordered" evidence="1">
    <location>
        <begin position="1"/>
        <end position="20"/>
    </location>
</feature>
<feature type="compositionally biased region" description="Polar residues" evidence="1">
    <location>
        <begin position="1"/>
        <end position="11"/>
    </location>
</feature>
<sequence>MHSLPQNNDNRVNPHALPGRTPEVGLEDLCKLVRRPRPYDWRLVTGAVSVRGVASNGRLLRVVRVGGFGVLRLRLRQLDGVAAGGGAQPKVNLVTPLALSAHCLLQFSSNHSELTAAPKPPNKHI</sequence>
<evidence type="ECO:0000313" key="3">
    <source>
        <dbReference type="Proteomes" id="UP000314294"/>
    </source>
</evidence>
<dbReference type="Proteomes" id="UP000314294">
    <property type="component" value="Unassembled WGS sequence"/>
</dbReference>
<evidence type="ECO:0000313" key="2">
    <source>
        <dbReference type="EMBL" id="TNN62179.1"/>
    </source>
</evidence>
<dbReference type="AlphaFoldDB" id="A0A4Z2H8N2"/>
<evidence type="ECO:0000256" key="1">
    <source>
        <dbReference type="SAM" id="MobiDB-lite"/>
    </source>
</evidence>